<keyword evidence="2" id="KW-1185">Reference proteome</keyword>
<accession>A0AA39N4Z4</accession>
<sequence length="232" mass="26296">MMRSASIFTGSVITIPAQRIQNAVEILPHKRALSDILVGPESFSAAVLGAHSLPRQQLSGKTVTRAVVTSTHSRLPMNYHLTTSAHEYLSSYLYSTLLIVSPKINPKDGRMCNSVQILSRQNQNRSGIVCRPEPYINRWTLPFVTINGNHYTRRLAFPRTTVNLTVQWTPSDTYMVVRVSPRRGVVCCCPFALHSAGYAAFFSEFRVRRGESKGQRGPYLTYVFHRRLLWKR</sequence>
<name>A0AA39N4Z4_ARMTA</name>
<dbReference type="Proteomes" id="UP001175211">
    <property type="component" value="Unassembled WGS sequence"/>
</dbReference>
<gene>
    <name evidence="1" type="ORF">EV420DRAFT_504531</name>
</gene>
<dbReference type="RefSeq" id="XP_060329921.1">
    <property type="nucleotide sequence ID" value="XM_060482412.1"/>
</dbReference>
<evidence type="ECO:0000313" key="1">
    <source>
        <dbReference type="EMBL" id="KAK0457609.1"/>
    </source>
</evidence>
<protein>
    <submittedName>
        <fullName evidence="1">Uncharacterized protein</fullName>
    </submittedName>
</protein>
<dbReference type="EMBL" id="JAUEPS010000021">
    <property type="protein sequence ID" value="KAK0457609.1"/>
    <property type="molecule type" value="Genomic_DNA"/>
</dbReference>
<evidence type="ECO:0000313" key="2">
    <source>
        <dbReference type="Proteomes" id="UP001175211"/>
    </source>
</evidence>
<dbReference type="AlphaFoldDB" id="A0AA39N4Z4"/>
<organism evidence="1 2">
    <name type="scientific">Armillaria tabescens</name>
    <name type="common">Ringless honey mushroom</name>
    <name type="synonym">Agaricus tabescens</name>
    <dbReference type="NCBI Taxonomy" id="1929756"/>
    <lineage>
        <taxon>Eukaryota</taxon>
        <taxon>Fungi</taxon>
        <taxon>Dikarya</taxon>
        <taxon>Basidiomycota</taxon>
        <taxon>Agaricomycotina</taxon>
        <taxon>Agaricomycetes</taxon>
        <taxon>Agaricomycetidae</taxon>
        <taxon>Agaricales</taxon>
        <taxon>Marasmiineae</taxon>
        <taxon>Physalacriaceae</taxon>
        <taxon>Desarmillaria</taxon>
    </lineage>
</organism>
<proteinExistence type="predicted"/>
<comment type="caution">
    <text evidence="1">The sequence shown here is derived from an EMBL/GenBank/DDBJ whole genome shotgun (WGS) entry which is preliminary data.</text>
</comment>
<reference evidence="1" key="1">
    <citation type="submission" date="2023-06" db="EMBL/GenBank/DDBJ databases">
        <authorList>
            <consortium name="Lawrence Berkeley National Laboratory"/>
            <person name="Ahrendt S."/>
            <person name="Sahu N."/>
            <person name="Indic B."/>
            <person name="Wong-Bajracharya J."/>
            <person name="Merenyi Z."/>
            <person name="Ke H.-M."/>
            <person name="Monk M."/>
            <person name="Kocsube S."/>
            <person name="Drula E."/>
            <person name="Lipzen A."/>
            <person name="Balint B."/>
            <person name="Henrissat B."/>
            <person name="Andreopoulos B."/>
            <person name="Martin F.M."/>
            <person name="Harder C.B."/>
            <person name="Rigling D."/>
            <person name="Ford K.L."/>
            <person name="Foster G.D."/>
            <person name="Pangilinan J."/>
            <person name="Papanicolaou A."/>
            <person name="Barry K."/>
            <person name="LaButti K."/>
            <person name="Viragh M."/>
            <person name="Koriabine M."/>
            <person name="Yan M."/>
            <person name="Riley R."/>
            <person name="Champramary S."/>
            <person name="Plett K.L."/>
            <person name="Tsai I.J."/>
            <person name="Slot J."/>
            <person name="Sipos G."/>
            <person name="Plett J."/>
            <person name="Nagy L.G."/>
            <person name="Grigoriev I.V."/>
        </authorList>
    </citation>
    <scope>NUCLEOTIDE SEQUENCE</scope>
    <source>
        <strain evidence="1">CCBAS 213</strain>
    </source>
</reference>
<dbReference type="GeneID" id="85365960"/>